<dbReference type="AlphaFoldDB" id="A0AA49GR31"/>
<keyword evidence="4" id="KW-0479">Metal-binding</keyword>
<reference evidence="7" key="1">
    <citation type="journal article" date="2023" name="Comput. Struct. Biotechnol. J.">
        <title>Discovery of a novel marine Bacteroidetes with a rich repertoire of carbohydrate-active enzymes.</title>
        <authorList>
            <person name="Chen B."/>
            <person name="Liu G."/>
            <person name="Chen Q."/>
            <person name="Wang H."/>
            <person name="Liu L."/>
            <person name="Tang K."/>
        </authorList>
    </citation>
    <scope>NUCLEOTIDE SEQUENCE</scope>
    <source>
        <strain evidence="7">TK19036</strain>
    </source>
</reference>
<keyword evidence="5" id="KW-0460">Magnesium</keyword>
<evidence type="ECO:0000256" key="4">
    <source>
        <dbReference type="ARBA" id="ARBA00022723"/>
    </source>
</evidence>
<organism evidence="7">
    <name type="scientific">Roseihalotalea indica</name>
    <dbReference type="NCBI Taxonomy" id="2867963"/>
    <lineage>
        <taxon>Bacteria</taxon>
        <taxon>Pseudomonadati</taxon>
        <taxon>Bacteroidota</taxon>
        <taxon>Cytophagia</taxon>
        <taxon>Cytophagales</taxon>
        <taxon>Catalimonadaceae</taxon>
        <taxon>Roseihalotalea</taxon>
    </lineage>
</organism>
<comment type="cofactor">
    <cofactor evidence="1">
        <name>Mg(2+)</name>
        <dbReference type="ChEBI" id="CHEBI:18420"/>
    </cofactor>
</comment>
<evidence type="ECO:0000256" key="6">
    <source>
        <dbReference type="RuleBase" id="RU004466"/>
    </source>
</evidence>
<dbReference type="Pfam" id="PF00348">
    <property type="entry name" value="polyprenyl_synt"/>
    <property type="match status" value="1"/>
</dbReference>
<proteinExistence type="inferred from homology"/>
<dbReference type="PANTHER" id="PTHR12001:SF85">
    <property type="entry name" value="SHORT CHAIN ISOPRENYL DIPHOSPHATE SYNTHASE"/>
    <property type="match status" value="1"/>
</dbReference>
<protein>
    <submittedName>
        <fullName evidence="7">Polyprenyl synthetase family protein</fullName>
    </submittedName>
</protein>
<reference evidence="7" key="2">
    <citation type="journal article" date="2024" name="Antonie Van Leeuwenhoek">
        <title>Roseihalotalea indica gen. nov., sp. nov., a halophilic Bacteroidetes from mesopelagic Southwest Indian Ocean with higher carbohydrate metabolic potential.</title>
        <authorList>
            <person name="Chen B."/>
            <person name="Zhang M."/>
            <person name="Lin D."/>
            <person name="Ye J."/>
            <person name="Tang K."/>
        </authorList>
    </citation>
    <scope>NUCLEOTIDE SEQUENCE</scope>
    <source>
        <strain evidence="7">TK19036</strain>
    </source>
</reference>
<dbReference type="InterPro" id="IPR033749">
    <property type="entry name" value="Polyprenyl_synt_CS"/>
</dbReference>
<gene>
    <name evidence="7" type="ORF">K4G66_30995</name>
</gene>
<dbReference type="GO" id="GO:0004659">
    <property type="term" value="F:prenyltransferase activity"/>
    <property type="evidence" value="ECO:0007669"/>
    <property type="project" value="InterPro"/>
</dbReference>
<dbReference type="InterPro" id="IPR000092">
    <property type="entry name" value="Polyprenyl_synt"/>
</dbReference>
<dbReference type="SFLD" id="SFLDS00005">
    <property type="entry name" value="Isoprenoid_Synthase_Type_I"/>
    <property type="match status" value="1"/>
</dbReference>
<evidence type="ECO:0000256" key="3">
    <source>
        <dbReference type="ARBA" id="ARBA00022679"/>
    </source>
</evidence>
<dbReference type="CDD" id="cd00685">
    <property type="entry name" value="Trans_IPPS_HT"/>
    <property type="match status" value="1"/>
</dbReference>
<sequence length="327" mass="37319">MQPLIKDYIQKINESLQTYAFGNRPVELYEPIQYILSLGGKRLRPVLTLLAYQLFRDEDPTETILTPALAVEVFHNFTLMHDDIMDQAPLRRGKATVHTRWSPSVAILSGDVMLVKAYEMLLDVHSDRLSEVLKGFNQCAAEVCEGQQWDMNFEDQSAVAESDYLDMIRLKTAVLLGFSLQLGGMLAGANKQSQQQLYQFGEKIGVGFQLMDDWLDVYADQGKFGKQVGGDIIANKKTFLLIKALEQAKGKEAETLRFWLSQETFDKEEKVQAVKKVYDSLQISELTQAKMNACFEQGFRSLEALPVAEERKEPLRTFTQRLMQRER</sequence>
<evidence type="ECO:0000256" key="1">
    <source>
        <dbReference type="ARBA" id="ARBA00001946"/>
    </source>
</evidence>
<dbReference type="Gene3D" id="1.10.600.10">
    <property type="entry name" value="Farnesyl Diphosphate Synthase"/>
    <property type="match status" value="1"/>
</dbReference>
<dbReference type="InterPro" id="IPR008949">
    <property type="entry name" value="Isoprenoid_synthase_dom_sf"/>
</dbReference>
<evidence type="ECO:0000313" key="7">
    <source>
        <dbReference type="EMBL" id="WKN36796.1"/>
    </source>
</evidence>
<dbReference type="PANTHER" id="PTHR12001">
    <property type="entry name" value="GERANYLGERANYL PYROPHOSPHATE SYNTHASE"/>
    <property type="match status" value="1"/>
</dbReference>
<name>A0AA49GR31_9BACT</name>
<dbReference type="SUPFAM" id="SSF48576">
    <property type="entry name" value="Terpenoid synthases"/>
    <property type="match status" value="1"/>
</dbReference>
<evidence type="ECO:0000256" key="2">
    <source>
        <dbReference type="ARBA" id="ARBA00006706"/>
    </source>
</evidence>
<dbReference type="GO" id="GO:0046872">
    <property type="term" value="F:metal ion binding"/>
    <property type="evidence" value="ECO:0007669"/>
    <property type="project" value="UniProtKB-KW"/>
</dbReference>
<dbReference type="SFLD" id="SFLDG01017">
    <property type="entry name" value="Polyprenyl_Transferase_Like"/>
    <property type="match status" value="1"/>
</dbReference>
<keyword evidence="3 6" id="KW-0808">Transferase</keyword>
<dbReference type="PROSITE" id="PS00723">
    <property type="entry name" value="POLYPRENYL_SYNTHASE_1"/>
    <property type="match status" value="1"/>
</dbReference>
<dbReference type="EMBL" id="CP120682">
    <property type="protein sequence ID" value="WKN36796.1"/>
    <property type="molecule type" value="Genomic_DNA"/>
</dbReference>
<dbReference type="GO" id="GO:0008299">
    <property type="term" value="P:isoprenoid biosynthetic process"/>
    <property type="evidence" value="ECO:0007669"/>
    <property type="project" value="InterPro"/>
</dbReference>
<comment type="similarity">
    <text evidence="2 6">Belongs to the FPP/GGPP synthase family.</text>
</comment>
<accession>A0AA49GR31</accession>
<evidence type="ECO:0000256" key="5">
    <source>
        <dbReference type="ARBA" id="ARBA00022842"/>
    </source>
</evidence>